<dbReference type="EMBL" id="JAVRHM010000002">
    <property type="protein sequence ID" value="MDT0688767.1"/>
    <property type="molecule type" value="Genomic_DNA"/>
</dbReference>
<dbReference type="CDD" id="cd17574">
    <property type="entry name" value="REC_OmpR"/>
    <property type="match status" value="1"/>
</dbReference>
<comment type="caution">
    <text evidence="12">The sequence shown here is derived from an EMBL/GenBank/DDBJ whole genome shotgun (WGS) entry which is preliminary data.</text>
</comment>
<organism evidence="12 13">
    <name type="scientific">Autumnicola patrickiae</name>
    <dbReference type="NCBI Taxonomy" id="3075591"/>
    <lineage>
        <taxon>Bacteria</taxon>
        <taxon>Pseudomonadati</taxon>
        <taxon>Bacteroidota</taxon>
        <taxon>Flavobacteriia</taxon>
        <taxon>Flavobacteriales</taxon>
        <taxon>Flavobacteriaceae</taxon>
        <taxon>Autumnicola</taxon>
    </lineage>
</organism>
<dbReference type="PROSITE" id="PS50110">
    <property type="entry name" value="RESPONSE_REGULATORY"/>
    <property type="match status" value="1"/>
</dbReference>
<comment type="catalytic activity">
    <reaction evidence="1">
        <text>ATP + protein L-histidine = ADP + protein N-phospho-L-histidine.</text>
        <dbReference type="EC" id="2.7.13.3"/>
    </reaction>
</comment>
<dbReference type="InterPro" id="IPR015943">
    <property type="entry name" value="WD40/YVTN_repeat-like_dom_sf"/>
</dbReference>
<evidence type="ECO:0000259" key="10">
    <source>
        <dbReference type="PROSITE" id="PS50109"/>
    </source>
</evidence>
<dbReference type="InterPro" id="IPR003594">
    <property type="entry name" value="HATPase_dom"/>
</dbReference>
<dbReference type="Gene3D" id="2.60.40.10">
    <property type="entry name" value="Immunoglobulins"/>
    <property type="match status" value="1"/>
</dbReference>
<evidence type="ECO:0000259" key="11">
    <source>
        <dbReference type="PROSITE" id="PS50110"/>
    </source>
</evidence>
<dbReference type="InterPro" id="IPR018060">
    <property type="entry name" value="HTH_AraC"/>
</dbReference>
<dbReference type="InterPro" id="IPR005467">
    <property type="entry name" value="His_kinase_dom"/>
</dbReference>
<feature type="modified residue" description="4-aspartylphosphate" evidence="7">
    <location>
        <position position="1137"/>
    </location>
</feature>
<dbReference type="EC" id="2.7.13.3" evidence="2"/>
<feature type="domain" description="Response regulatory" evidence="11">
    <location>
        <begin position="1089"/>
        <end position="1204"/>
    </location>
</feature>
<evidence type="ECO:0000256" key="1">
    <source>
        <dbReference type="ARBA" id="ARBA00000085"/>
    </source>
</evidence>
<sequence>MLCPSLTAAQSGRLFSTDSQLSSSLVNDVHQDSKGFIWIATEDGLNRYDGSKFTIFKQNHEDSKSLLNNYVKEVFEDSKNRLYFGFFNGLQIYDHATEDFKEIPLLLENNDPFNAHVLCMLERKNGDVLVGTSGEGIFEINYSGSAPAAHNLPNLISSPFILKLFEDNEENLWIITQDQGIFKIDSRNRVRQYLFNEKYQNNISTIIQDADQNIMVGSFIHGLLKYDKASDNFVPISSTENISITSLHLSKEDKILIGTDGEGLKTFFPSQQEMNETNINFPNYNFSKAKVHSIIEDKVGNLWLGLYHKGVMLIPARKNNFNYIGYQSIKNNIIGSSTVMSVFKDEDETLWVGTDGDGLYGISPRMKKKYHYLNDTKDSGNASTIMCIFEDSKNNLWIGTYLNGLAKLDKEKNQFDFVEGLRDEKKYHVNRVFSLTEDNDDRLWIGTMGSGLFSLNLTSNEVKNHNVINNGGQKNALHNEWINCLLFSESEKLYIGTFDGLSILNLKTYSYVTEQGINDFLRGKIVYSLFEDKEKNLWIGTSEGLFLKPEGEEIKRKYTTEDGLPSNIISSIVSDKDNNLWISTSHGICKFIPKKNKFFNYFFNDGLQGNEFLKNASYASEEQLYFGSTNGVTYFDPSEIVEQRINPNVEITGFYLQDKTVKKGMKSGSYDIVEKAVIDADTFHLSHKDNDFSIEFSSLKFDNPERVKFLYRFDGGEWIKLQPGVNNVTFSDLQPNYYSFEVRADDQGYLSDIRRLGIIVHPPWYFSMWMKFLYTFLLIIFCYFILHQIRQRQKTRKRLQDYKQAKEINEAKLQFLTNISHDIKTPISLITNPLKKLILTDDNDKRQKSYRIMQRNSDRILQLIDQLIDARKLDKGQIELKFRQVELISFIQDIYSLFEDQVNEKNLRVKFCSEVEELNVWIDPKHFDKIIQNVLSNAVKFSPENGLIKILITTKNLGIAAAQSGTKYFHIIVKDDGVGINESEIEKIFERFYQVNNKLSRSEGTGIGLHLTRSIAKLHYGTIYARNNRTGVGCKFIISIPLGRKHLKPEEIEHKVEQKETFKPEKKKLISKNLKDEGDSHTNNKNKPTIMVIDDNQDVRNYICQELQLQYNIISASNGKAALPIALKENPDLIVSDIVMPQMNGIKFCRKVKNNIKLNHIPIILLTGKTDDETKLKGLDIGADAYLAKPFNIEILKKTIKSLVRNRKILKNSFGGHQTHNDKIEKVQMKSADEKLIQRFMDVVSENLNSTDLNVEMIAQELGISRVHLYRKLKQLTNQSARELIRNIRLNQASELLVSKNISVSEVAYATGFSSVSKFSTSFKEFYGVTPTQYREDHLDKEIK</sequence>
<evidence type="ECO:0000256" key="4">
    <source>
        <dbReference type="ARBA" id="ARBA00023015"/>
    </source>
</evidence>
<dbReference type="SMART" id="SM00342">
    <property type="entry name" value="HTH_ARAC"/>
    <property type="match status" value="1"/>
</dbReference>
<dbReference type="CDD" id="cd00075">
    <property type="entry name" value="HATPase"/>
    <property type="match status" value="1"/>
</dbReference>
<feature type="domain" description="Histidine kinase" evidence="10">
    <location>
        <begin position="818"/>
        <end position="1044"/>
    </location>
</feature>
<keyword evidence="5" id="KW-0238">DNA-binding</keyword>
<accession>A0ABU3E0F7</accession>
<dbReference type="Gene3D" id="2.130.10.10">
    <property type="entry name" value="YVTN repeat-like/Quinoprotein amine dehydrogenase"/>
    <property type="match status" value="2"/>
</dbReference>
<dbReference type="Pfam" id="PF07494">
    <property type="entry name" value="Reg_prop"/>
    <property type="match status" value="4"/>
</dbReference>
<dbReference type="PRINTS" id="PR00344">
    <property type="entry name" value="BCTRLSENSOR"/>
</dbReference>
<evidence type="ECO:0000313" key="12">
    <source>
        <dbReference type="EMBL" id="MDT0688767.1"/>
    </source>
</evidence>
<dbReference type="PANTHER" id="PTHR43547:SF2">
    <property type="entry name" value="HYBRID SIGNAL TRANSDUCTION HISTIDINE KINASE C"/>
    <property type="match status" value="1"/>
</dbReference>
<keyword evidence="3 7" id="KW-0597">Phosphoprotein</keyword>
<feature type="transmembrane region" description="Helical" evidence="8">
    <location>
        <begin position="764"/>
        <end position="786"/>
    </location>
</feature>
<dbReference type="SMART" id="SM00388">
    <property type="entry name" value="HisKA"/>
    <property type="match status" value="1"/>
</dbReference>
<dbReference type="InterPro" id="IPR018062">
    <property type="entry name" value="HTH_AraC-typ_CS"/>
</dbReference>
<dbReference type="Pfam" id="PF12833">
    <property type="entry name" value="HTH_18"/>
    <property type="match status" value="1"/>
</dbReference>
<dbReference type="Pfam" id="PF02518">
    <property type="entry name" value="HATPase_c"/>
    <property type="match status" value="1"/>
</dbReference>
<evidence type="ECO:0000259" key="9">
    <source>
        <dbReference type="PROSITE" id="PS01124"/>
    </source>
</evidence>
<dbReference type="SUPFAM" id="SSF52172">
    <property type="entry name" value="CheY-like"/>
    <property type="match status" value="1"/>
</dbReference>
<dbReference type="InterPro" id="IPR036097">
    <property type="entry name" value="HisK_dim/P_sf"/>
</dbReference>
<dbReference type="Pfam" id="PF00512">
    <property type="entry name" value="HisKA"/>
    <property type="match status" value="1"/>
</dbReference>
<dbReference type="SUPFAM" id="SSF63829">
    <property type="entry name" value="Calcium-dependent phosphotriesterase"/>
    <property type="match status" value="2"/>
</dbReference>
<dbReference type="InterPro" id="IPR001789">
    <property type="entry name" value="Sig_transdc_resp-reg_receiver"/>
</dbReference>
<reference evidence="12 13" key="1">
    <citation type="submission" date="2023-09" db="EMBL/GenBank/DDBJ databases">
        <authorList>
            <person name="Rey-Velasco X."/>
        </authorList>
    </citation>
    <scope>NUCLEOTIDE SEQUENCE [LARGE SCALE GENOMIC DNA]</scope>
    <source>
        <strain evidence="12 13">F188</strain>
    </source>
</reference>
<keyword evidence="4" id="KW-0805">Transcription regulation</keyword>
<dbReference type="SUPFAM" id="SSF46689">
    <property type="entry name" value="Homeodomain-like"/>
    <property type="match status" value="1"/>
</dbReference>
<evidence type="ECO:0000256" key="2">
    <source>
        <dbReference type="ARBA" id="ARBA00012438"/>
    </source>
</evidence>
<dbReference type="PANTHER" id="PTHR43547">
    <property type="entry name" value="TWO-COMPONENT HISTIDINE KINASE"/>
    <property type="match status" value="1"/>
</dbReference>
<evidence type="ECO:0000256" key="7">
    <source>
        <dbReference type="PROSITE-ProRule" id="PRU00169"/>
    </source>
</evidence>
<dbReference type="InterPro" id="IPR011006">
    <property type="entry name" value="CheY-like_superfamily"/>
</dbReference>
<dbReference type="PROSITE" id="PS50109">
    <property type="entry name" value="HIS_KIN"/>
    <property type="match status" value="1"/>
</dbReference>
<evidence type="ECO:0000256" key="8">
    <source>
        <dbReference type="SAM" id="Phobius"/>
    </source>
</evidence>
<dbReference type="SMART" id="SM00448">
    <property type="entry name" value="REC"/>
    <property type="match status" value="1"/>
</dbReference>
<keyword evidence="8" id="KW-0812">Transmembrane</keyword>
<gene>
    <name evidence="12" type="ORF">RM549_03170</name>
</gene>
<dbReference type="InterPro" id="IPR004358">
    <property type="entry name" value="Sig_transdc_His_kin-like_C"/>
</dbReference>
<dbReference type="InterPro" id="IPR011110">
    <property type="entry name" value="Reg_prop"/>
</dbReference>
<dbReference type="Gene3D" id="3.40.50.2300">
    <property type="match status" value="1"/>
</dbReference>
<dbReference type="InterPro" id="IPR009057">
    <property type="entry name" value="Homeodomain-like_sf"/>
</dbReference>
<dbReference type="Gene3D" id="1.10.10.60">
    <property type="entry name" value="Homeodomain-like"/>
    <property type="match status" value="1"/>
</dbReference>
<evidence type="ECO:0000256" key="5">
    <source>
        <dbReference type="ARBA" id="ARBA00023125"/>
    </source>
</evidence>
<evidence type="ECO:0000313" key="13">
    <source>
        <dbReference type="Proteomes" id="UP001261624"/>
    </source>
</evidence>
<dbReference type="InterPro" id="IPR036890">
    <property type="entry name" value="HATPase_C_sf"/>
</dbReference>
<dbReference type="InterPro" id="IPR013783">
    <property type="entry name" value="Ig-like_fold"/>
</dbReference>
<feature type="domain" description="HTH araC/xylS-type" evidence="9">
    <location>
        <begin position="1238"/>
        <end position="1337"/>
    </location>
</feature>
<keyword evidence="13" id="KW-1185">Reference proteome</keyword>
<dbReference type="Pfam" id="PF00072">
    <property type="entry name" value="Response_reg"/>
    <property type="match status" value="1"/>
</dbReference>
<dbReference type="Proteomes" id="UP001261624">
    <property type="component" value="Unassembled WGS sequence"/>
</dbReference>
<dbReference type="SMART" id="SM00387">
    <property type="entry name" value="HATPase_c"/>
    <property type="match status" value="1"/>
</dbReference>
<proteinExistence type="predicted"/>
<keyword evidence="8" id="KW-1133">Transmembrane helix</keyword>
<evidence type="ECO:0000256" key="6">
    <source>
        <dbReference type="ARBA" id="ARBA00023163"/>
    </source>
</evidence>
<dbReference type="SUPFAM" id="SSF47384">
    <property type="entry name" value="Homodimeric domain of signal transducing histidine kinase"/>
    <property type="match status" value="1"/>
</dbReference>
<dbReference type="PROSITE" id="PS01124">
    <property type="entry name" value="HTH_ARAC_FAMILY_2"/>
    <property type="match status" value="1"/>
</dbReference>
<dbReference type="Gene3D" id="1.10.287.130">
    <property type="match status" value="1"/>
</dbReference>
<protein>
    <recommendedName>
        <fullName evidence="2">histidine kinase</fullName>
        <ecNumber evidence="2">2.7.13.3</ecNumber>
    </recommendedName>
</protein>
<dbReference type="RefSeq" id="WP_311681021.1">
    <property type="nucleotide sequence ID" value="NZ_JAVRHM010000002.1"/>
</dbReference>
<keyword evidence="6" id="KW-0804">Transcription</keyword>
<evidence type="ECO:0000256" key="3">
    <source>
        <dbReference type="ARBA" id="ARBA00022553"/>
    </source>
</evidence>
<name>A0ABU3E0F7_9FLAO</name>
<dbReference type="InterPro" id="IPR003661">
    <property type="entry name" value="HisK_dim/P_dom"/>
</dbReference>
<dbReference type="Gene3D" id="3.30.565.10">
    <property type="entry name" value="Histidine kinase-like ATPase, C-terminal domain"/>
    <property type="match status" value="1"/>
</dbReference>
<dbReference type="PROSITE" id="PS00041">
    <property type="entry name" value="HTH_ARAC_FAMILY_1"/>
    <property type="match status" value="1"/>
</dbReference>
<dbReference type="SUPFAM" id="SSF55874">
    <property type="entry name" value="ATPase domain of HSP90 chaperone/DNA topoisomerase II/histidine kinase"/>
    <property type="match status" value="1"/>
</dbReference>
<dbReference type="CDD" id="cd00082">
    <property type="entry name" value="HisKA"/>
    <property type="match status" value="1"/>
</dbReference>
<keyword evidence="8" id="KW-0472">Membrane</keyword>